<keyword evidence="2" id="KW-1003">Cell membrane</keyword>
<dbReference type="STRING" id="1123291.SAMN04490355_101468"/>
<proteinExistence type="predicted"/>
<feature type="transmembrane region" description="Helical" evidence="8">
    <location>
        <begin position="308"/>
        <end position="326"/>
    </location>
</feature>
<feature type="transmembrane region" description="Helical" evidence="8">
    <location>
        <begin position="249"/>
        <end position="273"/>
    </location>
</feature>
<reference evidence="11" key="1">
    <citation type="submission" date="2016-10" db="EMBL/GenBank/DDBJ databases">
        <authorList>
            <person name="Varghese N."/>
            <person name="Submissions S."/>
        </authorList>
    </citation>
    <scope>NUCLEOTIDE SEQUENCE [LARGE SCALE GENOMIC DNA]</scope>
    <source>
        <strain evidence="11">DSM 13327</strain>
    </source>
</reference>
<accession>A0A1I4JX77</accession>
<feature type="transmembrane region" description="Helical" evidence="8">
    <location>
        <begin position="285"/>
        <end position="302"/>
    </location>
</feature>
<keyword evidence="3" id="KW-0328">Glycosyltransferase</keyword>
<feature type="transmembrane region" description="Helical" evidence="8">
    <location>
        <begin position="338"/>
        <end position="360"/>
    </location>
</feature>
<evidence type="ECO:0000256" key="5">
    <source>
        <dbReference type="ARBA" id="ARBA00022692"/>
    </source>
</evidence>
<gene>
    <name evidence="10" type="ORF">SAMN04490355_101468</name>
</gene>
<dbReference type="GO" id="GO:0009103">
    <property type="term" value="P:lipopolysaccharide biosynthetic process"/>
    <property type="evidence" value="ECO:0007669"/>
    <property type="project" value="UniProtKB-ARBA"/>
</dbReference>
<feature type="transmembrane region" description="Helical" evidence="8">
    <location>
        <begin position="155"/>
        <end position="187"/>
    </location>
</feature>
<feature type="transmembrane region" description="Helical" evidence="8">
    <location>
        <begin position="396"/>
        <end position="421"/>
    </location>
</feature>
<evidence type="ECO:0000256" key="2">
    <source>
        <dbReference type="ARBA" id="ARBA00022475"/>
    </source>
</evidence>
<evidence type="ECO:0000256" key="1">
    <source>
        <dbReference type="ARBA" id="ARBA00004651"/>
    </source>
</evidence>
<dbReference type="RefSeq" id="WP_090935867.1">
    <property type="nucleotide sequence ID" value="NZ_FOTS01000014.1"/>
</dbReference>
<feature type="transmembrane region" description="Helical" evidence="8">
    <location>
        <begin position="366"/>
        <end position="389"/>
    </location>
</feature>
<feature type="transmembrane region" description="Helical" evidence="8">
    <location>
        <begin position="199"/>
        <end position="220"/>
    </location>
</feature>
<organism evidence="10 11">
    <name type="scientific">Pelosinus propionicus DSM 13327</name>
    <dbReference type="NCBI Taxonomy" id="1123291"/>
    <lineage>
        <taxon>Bacteria</taxon>
        <taxon>Bacillati</taxon>
        <taxon>Bacillota</taxon>
        <taxon>Negativicutes</taxon>
        <taxon>Selenomonadales</taxon>
        <taxon>Sporomusaceae</taxon>
        <taxon>Pelosinus</taxon>
    </lineage>
</organism>
<name>A0A1I4JX77_9FIRM</name>
<keyword evidence="5 8" id="KW-0812">Transmembrane</keyword>
<dbReference type="Pfam" id="PF13231">
    <property type="entry name" value="PMT_2"/>
    <property type="match status" value="1"/>
</dbReference>
<evidence type="ECO:0000256" key="3">
    <source>
        <dbReference type="ARBA" id="ARBA00022676"/>
    </source>
</evidence>
<evidence type="ECO:0000256" key="8">
    <source>
        <dbReference type="SAM" id="Phobius"/>
    </source>
</evidence>
<feature type="domain" description="Glycosyltransferase RgtA/B/C/D-like" evidence="9">
    <location>
        <begin position="62"/>
        <end position="213"/>
    </location>
</feature>
<dbReference type="PANTHER" id="PTHR33908">
    <property type="entry name" value="MANNOSYLTRANSFERASE YKCB-RELATED"/>
    <property type="match status" value="1"/>
</dbReference>
<keyword evidence="4 10" id="KW-0808">Transferase</keyword>
<keyword evidence="6 8" id="KW-1133">Transmembrane helix</keyword>
<dbReference type="PANTHER" id="PTHR33908:SF3">
    <property type="entry name" value="UNDECAPRENYL PHOSPHATE-ALPHA-4-AMINO-4-DEOXY-L-ARABINOSE ARABINOSYL TRANSFERASE"/>
    <property type="match status" value="1"/>
</dbReference>
<keyword evidence="7 8" id="KW-0472">Membrane</keyword>
<dbReference type="Proteomes" id="UP000199520">
    <property type="component" value="Unassembled WGS sequence"/>
</dbReference>
<dbReference type="AlphaFoldDB" id="A0A1I4JX77"/>
<evidence type="ECO:0000256" key="4">
    <source>
        <dbReference type="ARBA" id="ARBA00022679"/>
    </source>
</evidence>
<protein>
    <submittedName>
        <fullName evidence="10">4-amino-4-deoxy-L-arabinose transferase</fullName>
    </submittedName>
</protein>
<dbReference type="GO" id="GO:0016763">
    <property type="term" value="F:pentosyltransferase activity"/>
    <property type="evidence" value="ECO:0007669"/>
    <property type="project" value="TreeGrafter"/>
</dbReference>
<evidence type="ECO:0000259" key="9">
    <source>
        <dbReference type="Pfam" id="PF13231"/>
    </source>
</evidence>
<dbReference type="GO" id="GO:0005886">
    <property type="term" value="C:plasma membrane"/>
    <property type="evidence" value="ECO:0007669"/>
    <property type="project" value="UniProtKB-SubCell"/>
</dbReference>
<evidence type="ECO:0000313" key="11">
    <source>
        <dbReference type="Proteomes" id="UP000199520"/>
    </source>
</evidence>
<comment type="subcellular location">
    <subcellularLocation>
        <location evidence="1">Cell membrane</location>
        <topology evidence="1">Multi-pass membrane protein</topology>
    </subcellularLocation>
</comment>
<dbReference type="GO" id="GO:0010041">
    <property type="term" value="P:response to iron(III) ion"/>
    <property type="evidence" value="ECO:0007669"/>
    <property type="project" value="TreeGrafter"/>
</dbReference>
<feature type="transmembrane region" description="Helical" evidence="8">
    <location>
        <begin position="114"/>
        <end position="135"/>
    </location>
</feature>
<dbReference type="InterPro" id="IPR050297">
    <property type="entry name" value="LipidA_mod_glycosyltrf_83"/>
</dbReference>
<keyword evidence="11" id="KW-1185">Reference proteome</keyword>
<dbReference type="OrthoDB" id="9775035at2"/>
<evidence type="ECO:0000313" key="10">
    <source>
        <dbReference type="EMBL" id="SFL70716.1"/>
    </source>
</evidence>
<feature type="transmembrane region" description="Helical" evidence="8">
    <location>
        <begin position="7"/>
        <end position="25"/>
    </location>
</feature>
<dbReference type="InterPro" id="IPR038731">
    <property type="entry name" value="RgtA/B/C-like"/>
</dbReference>
<feature type="transmembrane region" description="Helical" evidence="8">
    <location>
        <begin position="83"/>
        <end position="102"/>
    </location>
</feature>
<evidence type="ECO:0000256" key="6">
    <source>
        <dbReference type="ARBA" id="ARBA00022989"/>
    </source>
</evidence>
<sequence length="519" mass="59944">MNKKEWFEIATIIVIAGFIMFFHLGELPLFDPDEPVYAQTAREMIAAKDLISPRIYGNFWYDKPPMYYWLVAISFKFFGQNEFAARFPSAFFAVCGTLLMYFEGKSIFNNRAGWIAALIAATSIEYFYLGKAAVTDMTLNFFLTASLLYYLKEKYYITYISAGLAILTKGPIGIVLPIIIIVIHLIMTGRLIRLKYMKIFREGFLLLLVSLPWYFIMYYFHGMDFISTFLGYHNIARFLQPEHPNGTLWYYYIPVLAIGFFPWTIFLVQSVWAALRSQNDPKRETLLFLIIWASVVLGFFTLSQTKLVSYILPMYPPLALIMGWYIDKCITENILGTLKKAALIMMLFISLLEMGLFTIVSDLAPIFTNGMISTGIVFAIVLIGTWVMIQWEEYMGFFGVLVVGMVAFVAVLMTQLFPAAVPFFSVKDFVPKFQKHYDGEASLYVAKFYRPGFMYYIGIPNMEMKSREQFADLVAKDSGRIYFIIQKRRYLNLPISEQNKLQLIDSQEGMILLLKDVRF</sequence>
<dbReference type="EMBL" id="FOTS01000014">
    <property type="protein sequence ID" value="SFL70716.1"/>
    <property type="molecule type" value="Genomic_DNA"/>
</dbReference>
<evidence type="ECO:0000256" key="7">
    <source>
        <dbReference type="ARBA" id="ARBA00023136"/>
    </source>
</evidence>